<keyword evidence="3" id="KW-1185">Reference proteome</keyword>
<dbReference type="AlphaFoldDB" id="A0A7D9EDV3"/>
<comment type="caution">
    <text evidence="2">The sequence shown here is derived from an EMBL/GenBank/DDBJ whole genome shotgun (WGS) entry which is preliminary data.</text>
</comment>
<name>A0A7D9EDV3_PARCT</name>
<protein>
    <recommendedName>
        <fullName evidence="1">FP protein C-terminal domain-containing protein</fullName>
    </recommendedName>
</protein>
<gene>
    <name evidence="2" type="ORF">PACLA_8A082928</name>
</gene>
<dbReference type="Pfam" id="PF25298">
    <property type="entry name" value="Baculo_FP_2nd"/>
    <property type="match status" value="1"/>
</dbReference>
<dbReference type="InterPro" id="IPR004244">
    <property type="entry name" value="Transposase_22"/>
</dbReference>
<dbReference type="OrthoDB" id="7477812at2759"/>
<dbReference type="SUPFAM" id="SSF46579">
    <property type="entry name" value="Prefoldin"/>
    <property type="match status" value="1"/>
</dbReference>
<evidence type="ECO:0000259" key="1">
    <source>
        <dbReference type="Pfam" id="PF25298"/>
    </source>
</evidence>
<evidence type="ECO:0000313" key="3">
    <source>
        <dbReference type="Proteomes" id="UP001152795"/>
    </source>
</evidence>
<dbReference type="Proteomes" id="UP001152795">
    <property type="component" value="Unassembled WGS sequence"/>
</dbReference>
<dbReference type="EMBL" id="CACRXK020006016">
    <property type="protein sequence ID" value="CAB4008091.1"/>
    <property type="molecule type" value="Genomic_DNA"/>
</dbReference>
<feature type="domain" description="FP protein C-terminal" evidence="1">
    <location>
        <begin position="216"/>
        <end position="267"/>
    </location>
</feature>
<evidence type="ECO:0000313" key="2">
    <source>
        <dbReference type="EMBL" id="CAB4008091.1"/>
    </source>
</evidence>
<reference evidence="2" key="1">
    <citation type="submission" date="2020-04" db="EMBL/GenBank/DDBJ databases">
        <authorList>
            <person name="Alioto T."/>
            <person name="Alioto T."/>
            <person name="Gomez Garrido J."/>
        </authorList>
    </citation>
    <scope>NUCLEOTIDE SEQUENCE</scope>
    <source>
        <strain evidence="2">A484AB</strain>
    </source>
</reference>
<proteinExistence type="predicted"/>
<organism evidence="2 3">
    <name type="scientific">Paramuricea clavata</name>
    <name type="common">Red gorgonian</name>
    <name type="synonym">Violescent sea-whip</name>
    <dbReference type="NCBI Taxonomy" id="317549"/>
    <lineage>
        <taxon>Eukaryota</taxon>
        <taxon>Metazoa</taxon>
        <taxon>Cnidaria</taxon>
        <taxon>Anthozoa</taxon>
        <taxon>Octocorallia</taxon>
        <taxon>Malacalcyonacea</taxon>
        <taxon>Plexauridae</taxon>
        <taxon>Paramuricea</taxon>
    </lineage>
</organism>
<dbReference type="Gene3D" id="3.30.70.1820">
    <property type="entry name" value="L1 transposable element, RRM domain"/>
    <property type="match status" value="1"/>
</dbReference>
<dbReference type="InterPro" id="IPR057251">
    <property type="entry name" value="FP_C"/>
</dbReference>
<accession>A0A7D9EDV3</accession>
<sequence length="274" mass="31401">MPDTVKGLKEANKALRSEIEELKSQLNEVSQKIISQTNKKPAIEDQPQVMSNDHNKAVEFIGKQYDDLDAFRKQATQDIKKIASRLDKVSRSCDEIYEAIEAIETYSYQYNIKIVGLLPVNDKESSNVTAALCVKLFSELGVNDVSLQDIDTAHRVPKRNRNSPASPDPIICKFVRRLAKDKVMAARRKIYELKPEQLGFQAQEQHGRMNIYEHLTPRLQTLLFEAKKVQNRYGFKYCWAKNNYICLRKSDDSSVVRMKTLEDLATLTTVEDAK</sequence>
<dbReference type="PANTHER" id="PTHR11505">
    <property type="entry name" value="L1 TRANSPOSABLE ELEMENT-RELATED"/>
    <property type="match status" value="1"/>
</dbReference>